<accession>G2YH26</accession>
<organism evidence="1 2">
    <name type="scientific">Botryotinia fuckeliana (strain T4)</name>
    <name type="common">Noble rot fungus</name>
    <name type="synonym">Botrytis cinerea</name>
    <dbReference type="NCBI Taxonomy" id="999810"/>
    <lineage>
        <taxon>Eukaryota</taxon>
        <taxon>Fungi</taxon>
        <taxon>Dikarya</taxon>
        <taxon>Ascomycota</taxon>
        <taxon>Pezizomycotina</taxon>
        <taxon>Leotiomycetes</taxon>
        <taxon>Helotiales</taxon>
        <taxon>Sclerotiniaceae</taxon>
        <taxon>Botrytis</taxon>
    </lineage>
</organism>
<dbReference type="EMBL" id="FQ790332">
    <property type="protein sequence ID" value="CCD51060.1"/>
    <property type="molecule type" value="Genomic_DNA"/>
</dbReference>
<evidence type="ECO:0000313" key="2">
    <source>
        <dbReference type="Proteomes" id="UP000008177"/>
    </source>
</evidence>
<proteinExistence type="predicted"/>
<name>G2YH26_BOTF4</name>
<gene>
    <name evidence="1" type="ORF">BofuT4_P023280.1</name>
</gene>
<evidence type="ECO:0000313" key="1">
    <source>
        <dbReference type="EMBL" id="CCD51060.1"/>
    </source>
</evidence>
<protein>
    <submittedName>
        <fullName evidence="1">Uncharacterized protein</fullName>
    </submittedName>
</protein>
<sequence>MANAIGLAIRGLTMIPLLDEAFPNNIAKTTVVHISGNIPGIRLFNVAGRLISDMEGSSKNNIADDSWEDIKLPVSDDLGGRQAQYISTVSGGNDAICISYITVTWPDGLKESWMDDWGYLCGGPWYPAHRISNVQGDYKPEFTWINSDGSNGIGIKGLVIHITDFIPTKAHLDAYQNDTFLVYDSKPRF</sequence>
<dbReference type="InParanoid" id="G2YH26"/>
<dbReference type="AlphaFoldDB" id="G2YH26"/>
<dbReference type="Proteomes" id="UP000008177">
    <property type="component" value="Unplaced contigs"/>
</dbReference>
<dbReference type="HOGENOM" id="CLU_123428_0_0_1"/>
<reference evidence="2" key="1">
    <citation type="journal article" date="2011" name="PLoS Genet.">
        <title>Genomic analysis of the necrotrophic fungal pathogens Sclerotinia sclerotiorum and Botrytis cinerea.</title>
        <authorList>
            <person name="Amselem J."/>
            <person name="Cuomo C.A."/>
            <person name="van Kan J.A."/>
            <person name="Viaud M."/>
            <person name="Benito E.P."/>
            <person name="Couloux A."/>
            <person name="Coutinho P.M."/>
            <person name="de Vries R.P."/>
            <person name="Dyer P.S."/>
            <person name="Fillinger S."/>
            <person name="Fournier E."/>
            <person name="Gout L."/>
            <person name="Hahn M."/>
            <person name="Kohn L."/>
            <person name="Lapalu N."/>
            <person name="Plummer K.M."/>
            <person name="Pradier J.M."/>
            <person name="Quevillon E."/>
            <person name="Sharon A."/>
            <person name="Simon A."/>
            <person name="ten Have A."/>
            <person name="Tudzynski B."/>
            <person name="Tudzynski P."/>
            <person name="Wincker P."/>
            <person name="Andrew M."/>
            <person name="Anthouard V."/>
            <person name="Beever R.E."/>
            <person name="Beffa R."/>
            <person name="Benoit I."/>
            <person name="Bouzid O."/>
            <person name="Brault B."/>
            <person name="Chen Z."/>
            <person name="Choquer M."/>
            <person name="Collemare J."/>
            <person name="Cotton P."/>
            <person name="Danchin E.G."/>
            <person name="Da Silva C."/>
            <person name="Gautier A."/>
            <person name="Giraud C."/>
            <person name="Giraud T."/>
            <person name="Gonzalez C."/>
            <person name="Grossetete S."/>
            <person name="Guldener U."/>
            <person name="Henrissat B."/>
            <person name="Howlett B.J."/>
            <person name="Kodira C."/>
            <person name="Kretschmer M."/>
            <person name="Lappartient A."/>
            <person name="Leroch M."/>
            <person name="Levis C."/>
            <person name="Mauceli E."/>
            <person name="Neuveglise C."/>
            <person name="Oeser B."/>
            <person name="Pearson M."/>
            <person name="Poulain J."/>
            <person name="Poussereau N."/>
            <person name="Quesneville H."/>
            <person name="Rascle C."/>
            <person name="Schumacher J."/>
            <person name="Segurens B."/>
            <person name="Sexton A."/>
            <person name="Silva E."/>
            <person name="Sirven C."/>
            <person name="Soanes D.M."/>
            <person name="Talbot N.J."/>
            <person name="Templeton M."/>
            <person name="Yandava C."/>
            <person name="Yarden O."/>
            <person name="Zeng Q."/>
            <person name="Rollins J.A."/>
            <person name="Lebrun M.H."/>
            <person name="Dickman M."/>
        </authorList>
    </citation>
    <scope>NUCLEOTIDE SEQUENCE [LARGE SCALE GENOMIC DNA]</scope>
    <source>
        <strain evidence="2">T4</strain>
    </source>
</reference>
<dbReference type="OrthoDB" id="5365129at2759"/>